<dbReference type="InterPro" id="IPR036871">
    <property type="entry name" value="PX_dom_sf"/>
</dbReference>
<feature type="region of interest" description="Disordered" evidence="7">
    <location>
        <begin position="1"/>
        <end position="21"/>
    </location>
</feature>
<dbReference type="PROSITE" id="PS50195">
    <property type="entry name" value="PX"/>
    <property type="match status" value="1"/>
</dbReference>
<dbReference type="SMART" id="SM00312">
    <property type="entry name" value="PX"/>
    <property type="match status" value="1"/>
</dbReference>
<keyword evidence="4" id="KW-0653">Protein transport</keyword>
<dbReference type="SUPFAM" id="SSF64268">
    <property type="entry name" value="PX domain"/>
    <property type="match status" value="1"/>
</dbReference>
<keyword evidence="3" id="KW-0967">Endosome</keyword>
<organism evidence="9 10">
    <name type="scientific">Pocillopora meandrina</name>
    <dbReference type="NCBI Taxonomy" id="46732"/>
    <lineage>
        <taxon>Eukaryota</taxon>
        <taxon>Metazoa</taxon>
        <taxon>Cnidaria</taxon>
        <taxon>Anthozoa</taxon>
        <taxon>Hexacorallia</taxon>
        <taxon>Scleractinia</taxon>
        <taxon>Astrocoeniina</taxon>
        <taxon>Pocilloporidae</taxon>
        <taxon>Pocillopora</taxon>
    </lineage>
</organism>
<protein>
    <recommendedName>
        <fullName evidence="8">PX domain-containing protein</fullName>
    </recommendedName>
</protein>
<reference evidence="9 10" key="1">
    <citation type="submission" date="2022-05" db="EMBL/GenBank/DDBJ databases">
        <authorList>
            <consortium name="Genoscope - CEA"/>
            <person name="William W."/>
        </authorList>
    </citation>
    <scope>NUCLEOTIDE SEQUENCE [LARGE SCALE GENOMIC DNA]</scope>
</reference>
<evidence type="ECO:0000256" key="3">
    <source>
        <dbReference type="ARBA" id="ARBA00022753"/>
    </source>
</evidence>
<evidence type="ECO:0000256" key="1">
    <source>
        <dbReference type="ARBA" id="ARBA00004469"/>
    </source>
</evidence>
<keyword evidence="2" id="KW-0813">Transport</keyword>
<dbReference type="AlphaFoldDB" id="A0AAU9VZY0"/>
<evidence type="ECO:0000313" key="9">
    <source>
        <dbReference type="EMBL" id="CAH3041202.1"/>
    </source>
</evidence>
<comment type="subcellular location">
    <subcellularLocation>
        <location evidence="1">Early endosome membrane</location>
        <topology evidence="1">Peripheral membrane protein</topology>
        <orientation evidence="1">Cytoplasmic side</orientation>
    </subcellularLocation>
</comment>
<gene>
    <name evidence="9" type="ORF">PMEA_00029091</name>
</gene>
<evidence type="ECO:0000256" key="6">
    <source>
        <dbReference type="ARBA" id="ARBA00023136"/>
    </source>
</evidence>
<evidence type="ECO:0000256" key="7">
    <source>
        <dbReference type="SAM" id="MobiDB-lite"/>
    </source>
</evidence>
<dbReference type="PANTHER" id="PTHR20939:SF11">
    <property type="entry name" value="LD12265P"/>
    <property type="match status" value="1"/>
</dbReference>
<dbReference type="Gene3D" id="3.30.1520.10">
    <property type="entry name" value="Phox-like domain"/>
    <property type="match status" value="1"/>
</dbReference>
<evidence type="ECO:0000259" key="8">
    <source>
        <dbReference type="PROSITE" id="PS50195"/>
    </source>
</evidence>
<proteinExistence type="predicted"/>
<comment type="caution">
    <text evidence="9">The sequence shown here is derived from an EMBL/GenBank/DDBJ whole genome shotgun (WGS) entry which is preliminary data.</text>
</comment>
<evidence type="ECO:0000256" key="4">
    <source>
        <dbReference type="ARBA" id="ARBA00022927"/>
    </source>
</evidence>
<evidence type="ECO:0000313" key="10">
    <source>
        <dbReference type="Proteomes" id="UP001159428"/>
    </source>
</evidence>
<dbReference type="Proteomes" id="UP001159428">
    <property type="component" value="Unassembled WGS sequence"/>
</dbReference>
<dbReference type="EMBL" id="CALNXJ010000006">
    <property type="protein sequence ID" value="CAH3041202.1"/>
    <property type="molecule type" value="Genomic_DNA"/>
</dbReference>
<feature type="domain" description="PX" evidence="8">
    <location>
        <begin position="77"/>
        <end position="199"/>
    </location>
</feature>
<dbReference type="InterPro" id="IPR039937">
    <property type="entry name" value="SNX20/SNX21"/>
</dbReference>
<dbReference type="GO" id="GO:1901981">
    <property type="term" value="F:phosphatidylinositol phosphate binding"/>
    <property type="evidence" value="ECO:0007669"/>
    <property type="project" value="TreeGrafter"/>
</dbReference>
<evidence type="ECO:0000256" key="2">
    <source>
        <dbReference type="ARBA" id="ARBA00022448"/>
    </source>
</evidence>
<sequence length="327" mass="37256">MGSSWYFDETEISSDDPGHSSPDSLSFNGRLFNFPVGSMSNLAAKGIVYVESDPEEDDDLDVPDSTCGDHGILVESDPQNTTFQIVNTRIHDENKHVIYCVMVLRQDLGIDRDKVMVERRYSDFATLYKTLRKDLSSLFKDIGVNFPGKVMGQKNNLNPELIESRRMALQDFLQIIFKHKEVRQQQAFKEFFYLPGLREATDSLKAGEFENCLELLLNSVHLQVKLCDKVRETVATFGAIVAVLEALGKLKDAERYAKAALELNHDDYLSPYMIPLLDTVAKLGRKLDMNTKTIERQLSEVQRMNGVEVEDTFTLRELAVKRFEKVK</sequence>
<keyword evidence="10" id="KW-1185">Reference proteome</keyword>
<dbReference type="GO" id="GO:0015031">
    <property type="term" value="P:protein transport"/>
    <property type="evidence" value="ECO:0007669"/>
    <property type="project" value="UniProtKB-KW"/>
</dbReference>
<evidence type="ECO:0000256" key="5">
    <source>
        <dbReference type="ARBA" id="ARBA00023121"/>
    </source>
</evidence>
<keyword evidence="5" id="KW-0446">Lipid-binding</keyword>
<dbReference type="Pfam" id="PF00787">
    <property type="entry name" value="PX"/>
    <property type="match status" value="1"/>
</dbReference>
<dbReference type="PANTHER" id="PTHR20939">
    <property type="entry name" value="SORTING NEXIN 20, 21"/>
    <property type="match status" value="1"/>
</dbReference>
<dbReference type="GO" id="GO:0031901">
    <property type="term" value="C:early endosome membrane"/>
    <property type="evidence" value="ECO:0007669"/>
    <property type="project" value="UniProtKB-SubCell"/>
</dbReference>
<accession>A0AAU9VZY0</accession>
<keyword evidence="6" id="KW-0472">Membrane</keyword>
<dbReference type="InterPro" id="IPR001683">
    <property type="entry name" value="PX_dom"/>
</dbReference>
<name>A0AAU9VZY0_9CNID</name>